<sequence length="68" mass="7876">MKSANLFQVLHGAVRLLTCVVHLVCHIKCQVWSKFFLVVVGGKLRLLISHMHLNLWNNLHRCLCFKHA</sequence>
<protein>
    <submittedName>
        <fullName evidence="1">Uncharacterized protein</fullName>
    </submittedName>
</protein>
<proteinExistence type="predicted"/>
<name>A0A9E7G5B5_9LILI</name>
<accession>A0A9E7G5B5</accession>
<dbReference type="AlphaFoldDB" id="A0A9E7G5B5"/>
<dbReference type="Proteomes" id="UP001055439">
    <property type="component" value="Chromosome 6"/>
</dbReference>
<evidence type="ECO:0000313" key="1">
    <source>
        <dbReference type="EMBL" id="URE08531.1"/>
    </source>
</evidence>
<keyword evidence="2" id="KW-1185">Reference proteome</keyword>
<reference evidence="1" key="1">
    <citation type="submission" date="2022-05" db="EMBL/GenBank/DDBJ databases">
        <title>The Musa troglodytarum L. genome provides insights into the mechanism of non-climacteric behaviour and enrichment of carotenoids.</title>
        <authorList>
            <person name="Wang J."/>
        </authorList>
    </citation>
    <scope>NUCLEOTIDE SEQUENCE</scope>
    <source>
        <tissue evidence="1">Leaf</tissue>
    </source>
</reference>
<evidence type="ECO:0000313" key="2">
    <source>
        <dbReference type="Proteomes" id="UP001055439"/>
    </source>
</evidence>
<gene>
    <name evidence="1" type="ORF">MUK42_07554</name>
</gene>
<organism evidence="1 2">
    <name type="scientific">Musa troglodytarum</name>
    <name type="common">fe'i banana</name>
    <dbReference type="NCBI Taxonomy" id="320322"/>
    <lineage>
        <taxon>Eukaryota</taxon>
        <taxon>Viridiplantae</taxon>
        <taxon>Streptophyta</taxon>
        <taxon>Embryophyta</taxon>
        <taxon>Tracheophyta</taxon>
        <taxon>Spermatophyta</taxon>
        <taxon>Magnoliopsida</taxon>
        <taxon>Liliopsida</taxon>
        <taxon>Zingiberales</taxon>
        <taxon>Musaceae</taxon>
        <taxon>Musa</taxon>
    </lineage>
</organism>
<dbReference type="EMBL" id="CP097508">
    <property type="protein sequence ID" value="URE08531.1"/>
    <property type="molecule type" value="Genomic_DNA"/>
</dbReference>